<keyword evidence="2" id="KW-1185">Reference proteome</keyword>
<evidence type="ECO:0000313" key="1">
    <source>
        <dbReference type="EMBL" id="AHG93694.1"/>
    </source>
</evidence>
<dbReference type="Proteomes" id="UP000019151">
    <property type="component" value="Plasmid 2"/>
</dbReference>
<dbReference type="KEGG" id="gba:J421_6159"/>
<name>W0RRV6_9BACT</name>
<dbReference type="EMBL" id="CP007130">
    <property type="protein sequence ID" value="AHG93694.1"/>
    <property type="molecule type" value="Genomic_DNA"/>
</dbReference>
<evidence type="ECO:0008006" key="3">
    <source>
        <dbReference type="Google" id="ProtNLM"/>
    </source>
</evidence>
<geneLocation type="plasmid" evidence="1 2">
    <name>2</name>
</geneLocation>
<dbReference type="RefSeq" id="WP_025414988.1">
    <property type="nucleotide sequence ID" value="NZ_CP007130.1"/>
</dbReference>
<keyword evidence="1" id="KW-0614">Plasmid</keyword>
<sequence>MQHGFRTRALLALVFVAGCSGDVPTHPRAPSDARAPSRSLAPTPDAQVGPLLAALFPSGLEAVAATRWDALKRRVAAGQTAGARSVLAELVAWIDRQTPGIAALTPALCDGAVCETVPSVAAKVKLYMTAYVYGLVVPNIPTGVDFGGGLVLPGTDPAPIITLNQLAGVDLKPLSVDVPTLITIVENRTRYPLCGGPLATTLCQLPRFYRFDASPHVKLNVPADFAVCHTKPAALPWGTTNLDARIRVAHDRPTSASDDTPGAIRTGGIEILAYTPITFLHCEDHTNVAFAAPASALEQRGWALLGALWSAVAPRTAWAIDLGGGGQSLSFSNFNLVDPVPRRRP</sequence>
<proteinExistence type="predicted"/>
<accession>W0RRV6</accession>
<organism evidence="1 2">
    <name type="scientific">Gemmatirosa kalamazoonensis</name>
    <dbReference type="NCBI Taxonomy" id="861299"/>
    <lineage>
        <taxon>Bacteria</taxon>
        <taxon>Pseudomonadati</taxon>
        <taxon>Gemmatimonadota</taxon>
        <taxon>Gemmatimonadia</taxon>
        <taxon>Gemmatimonadales</taxon>
        <taxon>Gemmatimonadaceae</taxon>
        <taxon>Gemmatirosa</taxon>
    </lineage>
</organism>
<dbReference type="InParanoid" id="W0RRV6"/>
<dbReference type="HOGENOM" id="CLU_803531_0_0_0"/>
<evidence type="ECO:0000313" key="2">
    <source>
        <dbReference type="Proteomes" id="UP000019151"/>
    </source>
</evidence>
<dbReference type="AlphaFoldDB" id="W0RRV6"/>
<dbReference type="PROSITE" id="PS51257">
    <property type="entry name" value="PROKAR_LIPOPROTEIN"/>
    <property type="match status" value="1"/>
</dbReference>
<gene>
    <name evidence="1" type="ORF">J421_6159</name>
</gene>
<reference evidence="1 2" key="1">
    <citation type="journal article" date="2014" name="Genome Announc.">
        <title>Genome Sequence and Methylome of Soil Bacterium Gemmatirosa kalamazoonensis KBS708T, a Member of the Rarely Cultivated Gemmatimonadetes Phylum.</title>
        <authorList>
            <person name="Debruyn J.M."/>
            <person name="Radosevich M."/>
            <person name="Wommack K.E."/>
            <person name="Polson S.W."/>
            <person name="Hauser L.J."/>
            <person name="Fawaz M.N."/>
            <person name="Korlach J."/>
            <person name="Tsai Y.C."/>
        </authorList>
    </citation>
    <scope>NUCLEOTIDE SEQUENCE [LARGE SCALE GENOMIC DNA]</scope>
    <source>
        <strain evidence="1 2">KBS708</strain>
        <plasmid evidence="2">Plasmid 2</plasmid>
    </source>
</reference>
<protein>
    <recommendedName>
        <fullName evidence="3">Lipoprotein</fullName>
    </recommendedName>
</protein>